<name>A0AAD6TJZ7_9AGAR</name>
<keyword evidence="3" id="KW-1185">Reference proteome</keyword>
<dbReference type="SUPFAM" id="SSF52047">
    <property type="entry name" value="RNI-like"/>
    <property type="match status" value="1"/>
</dbReference>
<sequence length="285" mass="32843">MNQFSPAIPLELEREIFETAAYSSPEVIRNLVLVAHRAYEWIDRIRYQTVSSHGSACPFRFLQQAIRSNSKTDDFFHDRVRNLFVDFMKDGIQRNDLPDVLSMCTGVRSLVLLGVTVEPLMSTYLRNLKLQRLSFFLIPGLVWIDPLYPVFASLTHLDLFDDLSNGSVDFPSLLADLALLPALTHLALFNVDPAELEPEDIPALKKIEVLVIMELSKPHYLSMYSFDDPRIVVMWLNNEEYAEDWLNGTRGDPDFWARAELFIGMRRREEIYPNSRCWIEPGDGV</sequence>
<dbReference type="EMBL" id="JARJCN010000005">
    <property type="protein sequence ID" value="KAJ7100882.1"/>
    <property type="molecule type" value="Genomic_DNA"/>
</dbReference>
<proteinExistence type="predicted"/>
<evidence type="ECO:0000313" key="3">
    <source>
        <dbReference type="Proteomes" id="UP001222325"/>
    </source>
</evidence>
<dbReference type="InterPro" id="IPR032675">
    <property type="entry name" value="LRR_dom_sf"/>
</dbReference>
<dbReference type="Proteomes" id="UP001222325">
    <property type="component" value="Unassembled WGS sequence"/>
</dbReference>
<evidence type="ECO:0000313" key="1">
    <source>
        <dbReference type="EMBL" id="KAJ7062454.1"/>
    </source>
</evidence>
<comment type="caution">
    <text evidence="1">The sequence shown here is derived from an EMBL/GenBank/DDBJ whole genome shotgun (WGS) entry which is preliminary data.</text>
</comment>
<dbReference type="AlphaFoldDB" id="A0AAD6TJZ7"/>
<organism evidence="1 3">
    <name type="scientific">Mycena belliarum</name>
    <dbReference type="NCBI Taxonomy" id="1033014"/>
    <lineage>
        <taxon>Eukaryota</taxon>
        <taxon>Fungi</taxon>
        <taxon>Dikarya</taxon>
        <taxon>Basidiomycota</taxon>
        <taxon>Agaricomycotina</taxon>
        <taxon>Agaricomycetes</taxon>
        <taxon>Agaricomycetidae</taxon>
        <taxon>Agaricales</taxon>
        <taxon>Marasmiineae</taxon>
        <taxon>Mycenaceae</taxon>
        <taxon>Mycena</taxon>
    </lineage>
</organism>
<evidence type="ECO:0000313" key="2">
    <source>
        <dbReference type="EMBL" id="KAJ7100882.1"/>
    </source>
</evidence>
<dbReference type="EMBL" id="JARJCN010000222">
    <property type="protein sequence ID" value="KAJ7062454.1"/>
    <property type="molecule type" value="Genomic_DNA"/>
</dbReference>
<reference evidence="1" key="1">
    <citation type="submission" date="2023-03" db="EMBL/GenBank/DDBJ databases">
        <title>Massive genome expansion in bonnet fungi (Mycena s.s.) driven by repeated elements and novel gene families across ecological guilds.</title>
        <authorList>
            <consortium name="Lawrence Berkeley National Laboratory"/>
            <person name="Harder C.B."/>
            <person name="Miyauchi S."/>
            <person name="Viragh M."/>
            <person name="Kuo A."/>
            <person name="Thoen E."/>
            <person name="Andreopoulos B."/>
            <person name="Lu D."/>
            <person name="Skrede I."/>
            <person name="Drula E."/>
            <person name="Henrissat B."/>
            <person name="Morin E."/>
            <person name="Kohler A."/>
            <person name="Barry K."/>
            <person name="LaButti K."/>
            <person name="Morin E."/>
            <person name="Salamov A."/>
            <person name="Lipzen A."/>
            <person name="Mereny Z."/>
            <person name="Hegedus B."/>
            <person name="Baldrian P."/>
            <person name="Stursova M."/>
            <person name="Weitz H."/>
            <person name="Taylor A."/>
            <person name="Grigoriev I.V."/>
            <person name="Nagy L.G."/>
            <person name="Martin F."/>
            <person name="Kauserud H."/>
        </authorList>
    </citation>
    <scope>NUCLEOTIDE SEQUENCE</scope>
    <source>
        <strain evidence="1">CBHHK173m</strain>
    </source>
</reference>
<protein>
    <submittedName>
        <fullName evidence="1">Uncharacterized protein</fullName>
    </submittedName>
</protein>
<dbReference type="Gene3D" id="3.80.10.10">
    <property type="entry name" value="Ribonuclease Inhibitor"/>
    <property type="match status" value="1"/>
</dbReference>
<gene>
    <name evidence="1" type="ORF">B0H15DRAFT_264321</name>
    <name evidence="2" type="ORF">B0H15DRAFT_463526</name>
</gene>
<accession>A0AAD6TJZ7</accession>